<reference evidence="2" key="1">
    <citation type="journal article" date="2010" name="Genome Res.">
        <title>Population genomic sequencing of Coccidioides fungi reveals recent hybridization and transposon control.</title>
        <authorList>
            <person name="Neafsey D.E."/>
            <person name="Barker B.M."/>
            <person name="Sharpton T.J."/>
            <person name="Stajich J.E."/>
            <person name="Park D.J."/>
            <person name="Whiston E."/>
            <person name="Hung C.-Y."/>
            <person name="McMahan C."/>
            <person name="White J."/>
            <person name="Sykes S."/>
            <person name="Heiman D."/>
            <person name="Young S."/>
            <person name="Zeng Q."/>
            <person name="Abouelleil A."/>
            <person name="Aftuck L."/>
            <person name="Bessette D."/>
            <person name="Brown A."/>
            <person name="FitzGerald M."/>
            <person name="Lui A."/>
            <person name="Macdonald J.P."/>
            <person name="Priest M."/>
            <person name="Orbach M.J."/>
            <person name="Galgiani J.N."/>
            <person name="Kirkland T.N."/>
            <person name="Cole G.T."/>
            <person name="Birren B.W."/>
            <person name="Henn M.R."/>
            <person name="Taylor J.W."/>
            <person name="Rounsley S.D."/>
        </authorList>
    </citation>
    <scope>NUCLEOTIDE SEQUENCE [LARGE SCALE GENOMIC DNA]</scope>
    <source>
        <strain evidence="2">RMSCC 757 / Silveira</strain>
    </source>
</reference>
<gene>
    <name evidence="1" type="ORF">CPSG_06234</name>
</gene>
<protein>
    <submittedName>
        <fullName evidence="1">Uncharacterized protein</fullName>
    </submittedName>
</protein>
<dbReference type="Proteomes" id="UP000002497">
    <property type="component" value="Unassembled WGS sequence"/>
</dbReference>
<evidence type="ECO:0000313" key="2">
    <source>
        <dbReference type="Proteomes" id="UP000002497"/>
    </source>
</evidence>
<dbReference type="AlphaFoldDB" id="E9D8T2"/>
<sequence length="131" mass="14668">MSWACWMYCKAPFLKLPVRPCQFAGALLSECRVCFFSKLCFPRALSGCLPSYSKSEMVDQLHVQTIVPSSLKVTLESGKLQEQKTATSLYGFRSKQNRGFLVHPAALEELWLTRTPSGCCLSRTPKSIVTL</sequence>
<keyword evidence="2" id="KW-1185">Reference proteome</keyword>
<organism evidence="2">
    <name type="scientific">Coccidioides posadasii (strain RMSCC 757 / Silveira)</name>
    <name type="common">Valley fever fungus</name>
    <dbReference type="NCBI Taxonomy" id="443226"/>
    <lineage>
        <taxon>Eukaryota</taxon>
        <taxon>Fungi</taxon>
        <taxon>Dikarya</taxon>
        <taxon>Ascomycota</taxon>
        <taxon>Pezizomycotina</taxon>
        <taxon>Eurotiomycetes</taxon>
        <taxon>Eurotiomycetidae</taxon>
        <taxon>Onygenales</taxon>
        <taxon>Onygenaceae</taxon>
        <taxon>Coccidioides</taxon>
    </lineage>
</organism>
<dbReference type="HOGENOM" id="CLU_1927402_0_0_1"/>
<evidence type="ECO:0000313" key="1">
    <source>
        <dbReference type="EMBL" id="EFW16966.1"/>
    </source>
</evidence>
<accession>E9D8T2</accession>
<dbReference type="VEuPathDB" id="FungiDB:CPSG_06234"/>
<name>E9D8T2_COCPS</name>
<dbReference type="EMBL" id="GL636495">
    <property type="protein sequence ID" value="EFW16966.1"/>
    <property type="molecule type" value="Genomic_DNA"/>
</dbReference>
<proteinExistence type="predicted"/>
<reference evidence="2" key="2">
    <citation type="submission" date="2010-03" db="EMBL/GenBank/DDBJ databases">
        <title>The genome sequence of Coccidioides posadasii strain Silveira.</title>
        <authorList>
            <consortium name="The Broad Institute Genome Sequencing Center for Infectious Disease"/>
            <person name="Neafsey D."/>
            <person name="Orbach M."/>
            <person name="Henn M.R."/>
            <person name="Cole G.T."/>
            <person name="Galgiani J."/>
            <person name="Gardner M.J."/>
            <person name="Kirkland T.N."/>
            <person name="Taylor J.W."/>
            <person name="Young S.K."/>
            <person name="Zeng Q."/>
            <person name="Koehrsen M."/>
            <person name="Alvarado L."/>
            <person name="Berlin A."/>
            <person name="Borenstein D."/>
            <person name="Chapman S.B."/>
            <person name="Chen Z."/>
            <person name="Engels R."/>
            <person name="Freedman E."/>
            <person name="Gellesch M."/>
            <person name="Goldberg J."/>
            <person name="Griggs A."/>
            <person name="Gujja S."/>
            <person name="Heilman E."/>
            <person name="Heiman D."/>
            <person name="Howarth C."/>
            <person name="Jen D."/>
            <person name="Larson L."/>
            <person name="Mehta T."/>
            <person name="Neiman D."/>
            <person name="Park D."/>
            <person name="Pearson M."/>
            <person name="Richards J."/>
            <person name="Roberts A."/>
            <person name="Saif S."/>
            <person name="Shea T."/>
            <person name="Shenoy N."/>
            <person name="Sisk P."/>
            <person name="Stolte C."/>
            <person name="Sykes S."/>
            <person name="Walk T."/>
            <person name="White J."/>
            <person name="Yandava C."/>
            <person name="Haas B."/>
            <person name="Nusbaum C."/>
            <person name="Birren B."/>
        </authorList>
    </citation>
    <scope>NUCLEOTIDE SEQUENCE [LARGE SCALE GENOMIC DNA]</scope>
    <source>
        <strain evidence="2">RMSCC 757 / Silveira</strain>
    </source>
</reference>